<dbReference type="EMBL" id="CAAALY010254127">
    <property type="protein sequence ID" value="VEL37140.1"/>
    <property type="molecule type" value="Genomic_DNA"/>
</dbReference>
<protein>
    <submittedName>
        <fullName evidence="1">Uncharacterized protein</fullName>
    </submittedName>
</protein>
<name>A0A3S5B8S1_9PLAT</name>
<reference evidence="1" key="1">
    <citation type="submission" date="2018-11" db="EMBL/GenBank/DDBJ databases">
        <authorList>
            <consortium name="Pathogen Informatics"/>
        </authorList>
    </citation>
    <scope>NUCLEOTIDE SEQUENCE</scope>
</reference>
<proteinExistence type="predicted"/>
<sequence length="150" mass="16211">MKSVRVLLVGPRPSWYDNPPNPPLQSNGTRAKSLCLLRIAAESGCCRPNPCLMDMCPSMSPRPSVAGRPTVGSPSDRATRRLVIGQLDVGENRVVAHRTANQAVDDFGALLLLFTLPTITCLQDTDCPPPLGGKLVQLRQKQARLILSSI</sequence>
<dbReference type="AlphaFoldDB" id="A0A3S5B8S1"/>
<keyword evidence="2" id="KW-1185">Reference proteome</keyword>
<organism evidence="1 2">
    <name type="scientific">Protopolystoma xenopodis</name>
    <dbReference type="NCBI Taxonomy" id="117903"/>
    <lineage>
        <taxon>Eukaryota</taxon>
        <taxon>Metazoa</taxon>
        <taxon>Spiralia</taxon>
        <taxon>Lophotrochozoa</taxon>
        <taxon>Platyhelminthes</taxon>
        <taxon>Monogenea</taxon>
        <taxon>Polyopisthocotylea</taxon>
        <taxon>Polystomatidea</taxon>
        <taxon>Polystomatidae</taxon>
        <taxon>Protopolystoma</taxon>
    </lineage>
</organism>
<evidence type="ECO:0000313" key="2">
    <source>
        <dbReference type="Proteomes" id="UP000784294"/>
    </source>
</evidence>
<accession>A0A3S5B8S1</accession>
<comment type="caution">
    <text evidence="1">The sequence shown here is derived from an EMBL/GenBank/DDBJ whole genome shotgun (WGS) entry which is preliminary data.</text>
</comment>
<gene>
    <name evidence="1" type="ORF">PXEA_LOCUS30580</name>
</gene>
<evidence type="ECO:0000313" key="1">
    <source>
        <dbReference type="EMBL" id="VEL37140.1"/>
    </source>
</evidence>
<dbReference type="Proteomes" id="UP000784294">
    <property type="component" value="Unassembled WGS sequence"/>
</dbReference>